<dbReference type="AlphaFoldDB" id="A0A0S4KGC8"/>
<dbReference type="VEuPathDB" id="TriTrypDB:BSAL_12405"/>
<dbReference type="OrthoDB" id="271533at2759"/>
<organism evidence="1 2">
    <name type="scientific">Bodo saltans</name>
    <name type="common">Flagellated protozoan</name>
    <dbReference type="NCBI Taxonomy" id="75058"/>
    <lineage>
        <taxon>Eukaryota</taxon>
        <taxon>Discoba</taxon>
        <taxon>Euglenozoa</taxon>
        <taxon>Kinetoplastea</taxon>
        <taxon>Metakinetoplastina</taxon>
        <taxon>Eubodonida</taxon>
        <taxon>Bodonidae</taxon>
        <taxon>Bodo</taxon>
    </lineage>
</organism>
<sequence>MATVRSGRPAMDANHPPDSPIIVGELPKESLSNPMTVGVQRELESSLRESEKLSLQLGAYRSAEHDATVAVGLQAMWFTCGLFVARRGYRYSDPIRSFVRPYTENVMLCKMANPFSFIGGLMATVTAYQIPSDVNFWLAARQAAADEAAKLEVITQSRERMLATLKVPRPLD</sequence>
<evidence type="ECO:0000313" key="1">
    <source>
        <dbReference type="EMBL" id="CUI14720.1"/>
    </source>
</evidence>
<accession>A0A0S4KGC8</accession>
<dbReference type="EMBL" id="CYKH01001594">
    <property type="protein sequence ID" value="CUI14720.1"/>
    <property type="molecule type" value="Genomic_DNA"/>
</dbReference>
<evidence type="ECO:0000313" key="2">
    <source>
        <dbReference type="Proteomes" id="UP000051952"/>
    </source>
</evidence>
<gene>
    <name evidence="1" type="ORF">BSAL_12405</name>
</gene>
<protein>
    <submittedName>
        <fullName evidence="1">Uncharacterized protein</fullName>
    </submittedName>
</protein>
<keyword evidence="2" id="KW-1185">Reference proteome</keyword>
<reference evidence="2" key="1">
    <citation type="submission" date="2015-09" db="EMBL/GenBank/DDBJ databases">
        <authorList>
            <consortium name="Pathogen Informatics"/>
        </authorList>
    </citation>
    <scope>NUCLEOTIDE SEQUENCE [LARGE SCALE GENOMIC DNA]</scope>
    <source>
        <strain evidence="2">Lake Konstanz</strain>
    </source>
</reference>
<dbReference type="OMA" id="QCCWLGV"/>
<dbReference type="Proteomes" id="UP000051952">
    <property type="component" value="Unassembled WGS sequence"/>
</dbReference>
<proteinExistence type="predicted"/>
<name>A0A0S4KGC8_BODSA</name>